<accession>A0A2Z4PX11</accession>
<sequence length="100" mass="10927">MKIIQIVILTFLLVGCANNLTKEGEKVRVFSGDQRSERCEFIKLISVEVNLGPNKSGSALQKALNETAAVGGNEFFIINNDIHWFDGASVTGEALKCKNI</sequence>
<reference evidence="1 2" key="1">
    <citation type="submission" date="2016-06" db="EMBL/GenBank/DDBJ databases">
        <title>The sequenced genome of the ice-adhering bacterium Marinomonas primoryensis, from Antarctica.</title>
        <authorList>
            <person name="Graham L."/>
            <person name="Vance T.D.R."/>
            <person name="Davies P.L."/>
        </authorList>
    </citation>
    <scope>NUCLEOTIDE SEQUENCE [LARGE SCALE GENOMIC DNA]</scope>
    <source>
        <strain evidence="1 2">AceL</strain>
    </source>
</reference>
<evidence type="ECO:0000313" key="1">
    <source>
        <dbReference type="EMBL" id="AWY01584.1"/>
    </source>
</evidence>
<evidence type="ECO:0008006" key="3">
    <source>
        <dbReference type="Google" id="ProtNLM"/>
    </source>
</evidence>
<gene>
    <name evidence="1" type="ORF">A8139_17645</name>
</gene>
<dbReference type="PROSITE" id="PS51257">
    <property type="entry name" value="PROKAR_LIPOPROTEIN"/>
    <property type="match status" value="1"/>
</dbReference>
<dbReference type="EMBL" id="CP016181">
    <property type="protein sequence ID" value="AWY01584.1"/>
    <property type="molecule type" value="Genomic_DNA"/>
</dbReference>
<dbReference type="Proteomes" id="UP000249898">
    <property type="component" value="Chromosome"/>
</dbReference>
<dbReference type="AlphaFoldDB" id="A0A2Z4PX11"/>
<name>A0A2Z4PX11_9GAMM</name>
<protein>
    <recommendedName>
        <fullName evidence="3">DUF4156 domain-containing protein</fullName>
    </recommendedName>
</protein>
<proteinExistence type="predicted"/>
<dbReference type="RefSeq" id="WP_112140184.1">
    <property type="nucleotide sequence ID" value="NZ_CP016181.1"/>
</dbReference>
<organism evidence="1 2">
    <name type="scientific">Marinomonas primoryensis</name>
    <dbReference type="NCBI Taxonomy" id="178399"/>
    <lineage>
        <taxon>Bacteria</taxon>
        <taxon>Pseudomonadati</taxon>
        <taxon>Pseudomonadota</taxon>
        <taxon>Gammaproteobacteria</taxon>
        <taxon>Oceanospirillales</taxon>
        <taxon>Oceanospirillaceae</taxon>
        <taxon>Marinomonas</taxon>
    </lineage>
</organism>
<evidence type="ECO:0000313" key="2">
    <source>
        <dbReference type="Proteomes" id="UP000249898"/>
    </source>
</evidence>